<dbReference type="InterPro" id="IPR043188">
    <property type="entry name" value="DCDC1"/>
</dbReference>
<dbReference type="HOGENOM" id="CLU_1948163_0_0_1"/>
<dbReference type="Proteomes" id="UP000007267">
    <property type="component" value="Unassembled WGS sequence"/>
</dbReference>
<reference evidence="1" key="3">
    <citation type="submission" date="2025-08" db="UniProtKB">
        <authorList>
            <consortium name="Ensembl"/>
        </authorList>
    </citation>
    <scope>IDENTIFICATION</scope>
</reference>
<dbReference type="PANTHER" id="PTHR46302:SF3">
    <property type="entry name" value="DOUBLECORTIN DOMAIN-CONTAINING PROTEIN 1"/>
    <property type="match status" value="1"/>
</dbReference>
<dbReference type="STRING" id="13735.ENSPSIP00000013689"/>
<keyword evidence="2" id="KW-1185">Reference proteome</keyword>
<proteinExistence type="predicted"/>
<dbReference type="GO" id="GO:0030496">
    <property type="term" value="C:midbody"/>
    <property type="evidence" value="ECO:0007669"/>
    <property type="project" value="TreeGrafter"/>
</dbReference>
<dbReference type="GeneTree" id="ENSGT01000000220439"/>
<evidence type="ECO:0000313" key="1">
    <source>
        <dbReference type="Ensembl" id="ENSPSIP00000013689.1"/>
    </source>
</evidence>
<reference evidence="2" key="2">
    <citation type="journal article" date="2013" name="Nat. Genet.">
        <title>The draft genomes of soft-shell turtle and green sea turtle yield insights into the development and evolution of the turtle-specific body plan.</title>
        <authorList>
            <person name="Wang Z."/>
            <person name="Pascual-Anaya J."/>
            <person name="Zadissa A."/>
            <person name="Li W."/>
            <person name="Niimura Y."/>
            <person name="Huang Z."/>
            <person name="Li C."/>
            <person name="White S."/>
            <person name="Xiong Z."/>
            <person name="Fang D."/>
            <person name="Wang B."/>
            <person name="Ming Y."/>
            <person name="Chen Y."/>
            <person name="Zheng Y."/>
            <person name="Kuraku S."/>
            <person name="Pignatelli M."/>
            <person name="Herrero J."/>
            <person name="Beal K."/>
            <person name="Nozawa M."/>
            <person name="Li Q."/>
            <person name="Wang J."/>
            <person name="Zhang H."/>
            <person name="Yu L."/>
            <person name="Shigenobu S."/>
            <person name="Wang J."/>
            <person name="Liu J."/>
            <person name="Flicek P."/>
            <person name="Searle S."/>
            <person name="Wang J."/>
            <person name="Kuratani S."/>
            <person name="Yin Y."/>
            <person name="Aken B."/>
            <person name="Zhang G."/>
            <person name="Irie N."/>
        </authorList>
    </citation>
    <scope>NUCLEOTIDE SEQUENCE [LARGE SCALE GENOMIC DNA]</scope>
    <source>
        <strain evidence="2">Daiwa-1</strain>
    </source>
</reference>
<dbReference type="EMBL" id="AGCU01126042">
    <property type="status" value="NOT_ANNOTATED_CDS"/>
    <property type="molecule type" value="Genomic_DNA"/>
</dbReference>
<accession>K7G079</accession>
<evidence type="ECO:0000313" key="2">
    <source>
        <dbReference type="Proteomes" id="UP000007267"/>
    </source>
</evidence>
<dbReference type="GO" id="GO:0008017">
    <property type="term" value="F:microtubule binding"/>
    <property type="evidence" value="ECO:0007669"/>
    <property type="project" value="InterPro"/>
</dbReference>
<name>K7G079_PELSI</name>
<dbReference type="AlphaFoldDB" id="K7G079"/>
<sequence length="129" mass="14987">MKEVKIKSALFQMTADSMNMIDDSLLTIILRNPIEVWVSCGEPFLPLDALQKSEKQKKQNWLEKDKILADLDAMKHKMRQLQGRRKTAFKPSNLVPTKRPVQPIVVEGGWTEETQEEMKLRENIQHTEV</sequence>
<dbReference type="PANTHER" id="PTHR46302">
    <property type="entry name" value="DOUBLECORTIN DOMAIN-CONTAINING PROTEIN 1"/>
    <property type="match status" value="1"/>
</dbReference>
<reference evidence="1" key="4">
    <citation type="submission" date="2025-09" db="UniProtKB">
        <authorList>
            <consortium name="Ensembl"/>
        </authorList>
    </citation>
    <scope>IDENTIFICATION</scope>
</reference>
<protein>
    <submittedName>
        <fullName evidence="1">Uncharacterized protein</fullName>
    </submittedName>
</protein>
<dbReference type="Ensembl" id="ENSPSIT00000013753.1">
    <property type="protein sequence ID" value="ENSPSIP00000013689.1"/>
    <property type="gene ID" value="ENSPSIG00000012298.1"/>
</dbReference>
<dbReference type="eggNOG" id="ENOG502QW8Q">
    <property type="taxonomic scope" value="Eukaryota"/>
</dbReference>
<reference evidence="2" key="1">
    <citation type="submission" date="2011-10" db="EMBL/GenBank/DDBJ databases">
        <authorList>
            <consortium name="Soft-shell Turtle Genome Consortium"/>
        </authorList>
    </citation>
    <scope>NUCLEOTIDE SEQUENCE [LARGE SCALE GENOMIC DNA]</scope>
    <source>
        <strain evidence="2">Daiwa-1</strain>
    </source>
</reference>
<dbReference type="GO" id="GO:1902412">
    <property type="term" value="P:regulation of mitotic cytokinesis"/>
    <property type="evidence" value="ECO:0007669"/>
    <property type="project" value="InterPro"/>
</dbReference>
<organism evidence="1 2">
    <name type="scientific">Pelodiscus sinensis</name>
    <name type="common">Chinese softshell turtle</name>
    <name type="synonym">Trionyx sinensis</name>
    <dbReference type="NCBI Taxonomy" id="13735"/>
    <lineage>
        <taxon>Eukaryota</taxon>
        <taxon>Metazoa</taxon>
        <taxon>Chordata</taxon>
        <taxon>Craniata</taxon>
        <taxon>Vertebrata</taxon>
        <taxon>Euteleostomi</taxon>
        <taxon>Archelosauria</taxon>
        <taxon>Testudinata</taxon>
        <taxon>Testudines</taxon>
        <taxon>Cryptodira</taxon>
        <taxon>Trionychia</taxon>
        <taxon>Trionychidae</taxon>
        <taxon>Pelodiscus</taxon>
    </lineage>
</organism>
<dbReference type="EMBL" id="AGCU01126043">
    <property type="status" value="NOT_ANNOTATED_CDS"/>
    <property type="molecule type" value="Genomic_DNA"/>
</dbReference>